<dbReference type="RefSeq" id="WP_169257267.1">
    <property type="nucleotide sequence ID" value="NZ_WTVN01000030.1"/>
</dbReference>
<organism evidence="9 10">
    <name type="scientific">Aromatoleum toluvorans</name>
    <dbReference type="NCBI Taxonomy" id="92002"/>
    <lineage>
        <taxon>Bacteria</taxon>
        <taxon>Pseudomonadati</taxon>
        <taxon>Pseudomonadota</taxon>
        <taxon>Betaproteobacteria</taxon>
        <taxon>Rhodocyclales</taxon>
        <taxon>Rhodocyclaceae</taxon>
        <taxon>Aromatoleum</taxon>
    </lineage>
</organism>
<feature type="transmembrane region" description="Helical" evidence="7">
    <location>
        <begin position="208"/>
        <end position="227"/>
    </location>
</feature>
<dbReference type="PANTHER" id="PTHR31272:SF4">
    <property type="entry name" value="CYTOCHROME C-TYPE BIOGENESIS PROTEIN HI_1454-RELATED"/>
    <property type="match status" value="1"/>
</dbReference>
<keyword evidence="5 7" id="KW-1133">Transmembrane helix</keyword>
<accession>A0ABX1Q4H4</accession>
<evidence type="ECO:0000256" key="1">
    <source>
        <dbReference type="ARBA" id="ARBA00004141"/>
    </source>
</evidence>
<feature type="transmembrane region" description="Helical" evidence="7">
    <location>
        <begin position="12"/>
        <end position="33"/>
    </location>
</feature>
<dbReference type="InterPro" id="IPR051790">
    <property type="entry name" value="Cytochrome_c-biogenesis_DsbD"/>
</dbReference>
<feature type="domain" description="Cytochrome C biogenesis protein transmembrane" evidence="8">
    <location>
        <begin position="8"/>
        <end position="205"/>
    </location>
</feature>
<evidence type="ECO:0000256" key="7">
    <source>
        <dbReference type="SAM" id="Phobius"/>
    </source>
</evidence>
<feature type="transmembrane region" description="Helical" evidence="7">
    <location>
        <begin position="135"/>
        <end position="162"/>
    </location>
</feature>
<feature type="transmembrane region" description="Helical" evidence="7">
    <location>
        <begin position="94"/>
        <end position="114"/>
    </location>
</feature>
<keyword evidence="10" id="KW-1185">Reference proteome</keyword>
<protein>
    <submittedName>
        <fullName evidence="9">Cytochrome c biogenesis protein CcdA</fullName>
    </submittedName>
</protein>
<feature type="transmembrane region" description="Helical" evidence="7">
    <location>
        <begin position="174"/>
        <end position="196"/>
    </location>
</feature>
<evidence type="ECO:0000256" key="6">
    <source>
        <dbReference type="ARBA" id="ARBA00023136"/>
    </source>
</evidence>
<dbReference type="Pfam" id="PF02683">
    <property type="entry name" value="DsbD_TM"/>
    <property type="match status" value="1"/>
</dbReference>
<evidence type="ECO:0000256" key="3">
    <source>
        <dbReference type="ARBA" id="ARBA00022692"/>
    </source>
</evidence>
<keyword evidence="3 7" id="KW-0812">Transmembrane</keyword>
<keyword evidence="6 7" id="KW-0472">Membrane</keyword>
<evidence type="ECO:0000259" key="8">
    <source>
        <dbReference type="Pfam" id="PF02683"/>
    </source>
</evidence>
<comment type="similarity">
    <text evidence="2">Belongs to the DsbD family.</text>
</comment>
<sequence>MTDASTLSLATAAAAGFVSFLSPCVLPLVPAYVSYVAGQSLHGSGPAMDARVRLTAGAMSAFFVLGFSAVFITLGASATALGRLLLHYRYEANLVGGAIVLVFGLFMLGFARHATWFHRDLRFHPHLAGGHPGAAFVLGVAFGFGWTPCIGPVLGAILTASALHSSLSASMGLLAAYALGLGVPFVLAAVFMRELVGRLKWLRHAGRPLQIVAGAVMVLMGVAIMTGKLSEFSYWLLDRFPVLGQIG</sequence>
<gene>
    <name evidence="9" type="ORF">GPA22_17075</name>
</gene>
<comment type="caution">
    <text evidence="9">The sequence shown here is derived from an EMBL/GenBank/DDBJ whole genome shotgun (WGS) entry which is preliminary data.</text>
</comment>
<evidence type="ECO:0000313" key="10">
    <source>
        <dbReference type="Proteomes" id="UP000623795"/>
    </source>
</evidence>
<feature type="transmembrane region" description="Helical" evidence="7">
    <location>
        <begin position="54"/>
        <end position="74"/>
    </location>
</feature>
<evidence type="ECO:0000256" key="4">
    <source>
        <dbReference type="ARBA" id="ARBA00022748"/>
    </source>
</evidence>
<reference evidence="9 10" key="1">
    <citation type="submission" date="2019-12" db="EMBL/GenBank/DDBJ databases">
        <title>Comparative genomics gives insights into the taxonomy of the Azoarcus-Aromatoleum group and reveals separate origins of nif in the plant-associated Azoarcus and non-plant-associated Aromatoleum sub-groups.</title>
        <authorList>
            <person name="Lafos M."/>
            <person name="Maluk M."/>
            <person name="Batista M."/>
            <person name="Junghare M."/>
            <person name="Carmona M."/>
            <person name="Faoro H."/>
            <person name="Cruz L.M."/>
            <person name="Battistoni F."/>
            <person name="De Souza E."/>
            <person name="Pedrosa F."/>
            <person name="Chen W.-M."/>
            <person name="Poole P.S."/>
            <person name="Dixon R.A."/>
            <person name="James E.K."/>
        </authorList>
    </citation>
    <scope>NUCLEOTIDE SEQUENCE [LARGE SCALE GENOMIC DNA]</scope>
    <source>
        <strain evidence="9 10">Td21</strain>
    </source>
</reference>
<dbReference type="Proteomes" id="UP000623795">
    <property type="component" value="Unassembled WGS sequence"/>
</dbReference>
<evidence type="ECO:0000256" key="5">
    <source>
        <dbReference type="ARBA" id="ARBA00022989"/>
    </source>
</evidence>
<comment type="subcellular location">
    <subcellularLocation>
        <location evidence="1">Membrane</location>
        <topology evidence="1">Multi-pass membrane protein</topology>
    </subcellularLocation>
</comment>
<proteinExistence type="inferred from homology"/>
<evidence type="ECO:0000256" key="2">
    <source>
        <dbReference type="ARBA" id="ARBA00006143"/>
    </source>
</evidence>
<evidence type="ECO:0000313" key="9">
    <source>
        <dbReference type="EMBL" id="NMG45429.1"/>
    </source>
</evidence>
<dbReference type="EMBL" id="WTVN01000030">
    <property type="protein sequence ID" value="NMG45429.1"/>
    <property type="molecule type" value="Genomic_DNA"/>
</dbReference>
<dbReference type="PANTHER" id="PTHR31272">
    <property type="entry name" value="CYTOCHROME C-TYPE BIOGENESIS PROTEIN HI_1454-RELATED"/>
    <property type="match status" value="1"/>
</dbReference>
<keyword evidence="4" id="KW-0201">Cytochrome c-type biogenesis</keyword>
<name>A0ABX1Q4H4_9RHOO</name>
<dbReference type="InterPro" id="IPR003834">
    <property type="entry name" value="Cyt_c_assmbl_TM_dom"/>
</dbReference>